<evidence type="ECO:0000313" key="4">
    <source>
        <dbReference type="EMBL" id="EWS76615.1"/>
    </source>
</evidence>
<feature type="repeat" description="WD" evidence="1">
    <location>
        <begin position="905"/>
        <end position="940"/>
    </location>
</feature>
<protein>
    <submittedName>
        <fullName evidence="4">Transmembrane protein</fullName>
    </submittedName>
</protein>
<dbReference type="STRING" id="312017.W7XB56"/>
<dbReference type="GeneID" id="24441003"/>
<dbReference type="EMBL" id="GG662856">
    <property type="protein sequence ID" value="EWS76615.1"/>
    <property type="molecule type" value="Genomic_DNA"/>
</dbReference>
<keyword evidence="4" id="KW-0472">Membrane</keyword>
<dbReference type="KEGG" id="tet:TTHERM_000886919"/>
<evidence type="ECO:0000256" key="3">
    <source>
        <dbReference type="SAM" id="SignalP"/>
    </source>
</evidence>
<feature type="coiled-coil region" evidence="2">
    <location>
        <begin position="1727"/>
        <end position="1754"/>
    </location>
</feature>
<keyword evidence="5" id="KW-1185">Reference proteome</keyword>
<accession>W7XB56</accession>
<dbReference type="PANTHER" id="PTHR11319:SF35">
    <property type="entry name" value="OUTER MEMBRANE PROTEIN PMPC-RELATED"/>
    <property type="match status" value="1"/>
</dbReference>
<dbReference type="OrthoDB" id="756370at2759"/>
<dbReference type="Proteomes" id="UP000009168">
    <property type="component" value="Unassembled WGS sequence"/>
</dbReference>
<reference evidence="5" key="1">
    <citation type="journal article" date="2006" name="PLoS Biol.">
        <title>Macronuclear genome sequence of the ciliate Tetrahymena thermophila, a model eukaryote.</title>
        <authorList>
            <person name="Eisen J.A."/>
            <person name="Coyne R.S."/>
            <person name="Wu M."/>
            <person name="Wu D."/>
            <person name="Thiagarajan M."/>
            <person name="Wortman J.R."/>
            <person name="Badger J.H."/>
            <person name="Ren Q."/>
            <person name="Amedeo P."/>
            <person name="Jones K.M."/>
            <person name="Tallon L.J."/>
            <person name="Delcher A.L."/>
            <person name="Salzberg S.L."/>
            <person name="Silva J.C."/>
            <person name="Haas B.J."/>
            <person name="Majoros W.H."/>
            <person name="Farzad M."/>
            <person name="Carlton J.M."/>
            <person name="Smith R.K. Jr."/>
            <person name="Garg J."/>
            <person name="Pearlman R.E."/>
            <person name="Karrer K.M."/>
            <person name="Sun L."/>
            <person name="Manning G."/>
            <person name="Elde N.C."/>
            <person name="Turkewitz A.P."/>
            <person name="Asai D.J."/>
            <person name="Wilkes D.E."/>
            <person name="Wang Y."/>
            <person name="Cai H."/>
            <person name="Collins K."/>
            <person name="Stewart B.A."/>
            <person name="Lee S.R."/>
            <person name="Wilamowska K."/>
            <person name="Weinberg Z."/>
            <person name="Ruzzo W.L."/>
            <person name="Wloga D."/>
            <person name="Gaertig J."/>
            <person name="Frankel J."/>
            <person name="Tsao C.-C."/>
            <person name="Gorovsky M.A."/>
            <person name="Keeling P.J."/>
            <person name="Waller R.F."/>
            <person name="Patron N.J."/>
            <person name="Cherry J.M."/>
            <person name="Stover N.A."/>
            <person name="Krieger C.J."/>
            <person name="del Toro C."/>
            <person name="Ryder H.F."/>
            <person name="Williamson S.C."/>
            <person name="Barbeau R.A."/>
            <person name="Hamilton E.P."/>
            <person name="Orias E."/>
        </authorList>
    </citation>
    <scope>NUCLEOTIDE SEQUENCE [LARGE SCALE GENOMIC DNA]</scope>
    <source>
        <strain evidence="5">SB210</strain>
    </source>
</reference>
<dbReference type="Gene3D" id="2.130.10.10">
    <property type="entry name" value="YVTN repeat-like/Quinoprotein amine dehydrogenase"/>
    <property type="match status" value="2"/>
</dbReference>
<proteinExistence type="predicted"/>
<dbReference type="PANTHER" id="PTHR11319">
    <property type="entry name" value="G PROTEIN-COUPLED RECEPTOR-RELATED"/>
    <property type="match status" value="1"/>
</dbReference>
<feature type="repeat" description="WD" evidence="1">
    <location>
        <begin position="143"/>
        <end position="184"/>
    </location>
</feature>
<evidence type="ECO:0000256" key="2">
    <source>
        <dbReference type="SAM" id="Coils"/>
    </source>
</evidence>
<dbReference type="InterPro" id="IPR036322">
    <property type="entry name" value="WD40_repeat_dom_sf"/>
</dbReference>
<evidence type="ECO:0000256" key="1">
    <source>
        <dbReference type="PROSITE-ProRule" id="PRU00221"/>
    </source>
</evidence>
<feature type="chain" id="PRO_5004906672" evidence="3">
    <location>
        <begin position="22"/>
        <end position="1976"/>
    </location>
</feature>
<keyword evidence="2" id="KW-0175">Coiled coil</keyword>
<keyword evidence="4" id="KW-0812">Transmembrane</keyword>
<dbReference type="RefSeq" id="XP_012650901.1">
    <property type="nucleotide sequence ID" value="XM_012795447.1"/>
</dbReference>
<feature type="signal peptide" evidence="3">
    <location>
        <begin position="1"/>
        <end position="21"/>
    </location>
</feature>
<dbReference type="InterPro" id="IPR015943">
    <property type="entry name" value="WD40/YVTN_repeat-like_dom_sf"/>
</dbReference>
<name>W7XB56_TETTS</name>
<sequence length="1976" mass="226265">MISHIIFILLKILILSHFVKCIDPNCQIISPKDGSCILCNLNFSLDKSQGLCISDCDKNFFLEADSQQCVPSCNYNEYGNSDLGVCQKIYECPTLIDLGQDFHSGLASQIIVDDINQIIISISNTDTNIKLWNQVNGILKMTFSGHTQPVLKIYLLQDSNQLLSFSSKGEILYWNYSTGELNQSYILNLGQLTFLSCVNLNYGLITLYGYQGEFYVYNLQTKASKKYVGHSNIVLNSIIISSTSFITYSLDKSVILWNESTSTYSFQIICIHDSAPNGFILLNFSSNVGLESYLFSFGSSGSDSLNLSISNLQSTSIQCQQYLKGDFTQPILNVLGDSSSKSIIVYSSVEVVIYGFNSVTSNFILLQKINEQFFNQQLFLPLQGLTIFGNSIFLYTKYGKFSLTSYINNKNTIQSQQLIQTLSFIPIQINMQNIQGAIINQQKDHLYIFGQSIQQIDLISQRVNYIITNLPIPYIRPTQSVPQTVYNNTQNVLVSTSNDGLSLSYDFLTGELLSIFQHPDYKGSLIQPQGQTLSLVQGVIVCVAYSDLSFICYHAINMILYFKQIFFQPILRLFNDDVNGYVLINSLDYLQIIDPFNSKIIKTINKTGQFYYILLGANIICVTVSQDGYIIKYNYPQLTIQQQADSSNINQKKQTVVGFVFDNESQYTLFYFLNGLAIYYDEQYNVVLYSDDNILISRCGIVQDGQVQLYYTCLCKDGTVIYHGIINQEFYLKIQALSFPILYADEIVQYNKALFNVDFGSYGGSLILADSLAFLAQSKFDSQSKINSFTIDVQNQRVFICNTVGDIMASHFTPNTYYYLQRSENSILQKLLLIQSLQKLVSLSNVITIYDYFSQTIYKLNDRVHKQSIINALIIESIQIIISYNYDVSDNLQIWNFNTDQSQSLVGHQKGINGVQFIEQQNIIISYDKAGQIIVWNYNSDLLKIKIYQRISQNYNNEILNLFLFTKYQNLFISLDIVGNVFMSNFLDGSIVKAIKVSNMSAMIIDELYDRIILYGRSIEVYSATTGVKMQEIIGFDNQVQQIIFKNNYIIAYGTLVIQSIDRLTLAVLYTSQFKKNIYSLTVLNNFVGMVGNNIDFSIEVWDYTTGVMLSEIKNKSYPQNLVSIFSDEQSQLFIVQNVERFLFTVTPYSNSIVQQKDLLFAKMTSSYIKSYIFDFYSNILILCNDDTIIAWQYYAYVGFQGQAVMIPSESLIMSTYHSKLDVITYADLNQNLWQVNQNLLYYKYQLQYQPKQIVLHTNTYLVTDGINLYSYDLDFKLAYQLQIYPFSIYVDESITFIFVQTYSYQIVQLLLNTSNSQLTLVNVYKNHISRIVNCIINTIYSHIITFDVTGYLAINNYNTLKPITVPQQNQQIIRDIQIDFVFKRLITCSQDQSSILFSYSYDVPLKVLNVLIYSSSVIQAVIDTERLQVLIWIDLQLAIQVRDLDSTNLELIKYIYGPGDYKTQIKLTNKNIFSTNLTAQNNNNIMIYDISQTYLNEDQGYIQVVNDTVNFQQIVIKECQSVLGQALNKIQTSYFELSQSSFINNTCLNSYGCAYDISETKFSFTKCIFLYQQSQYGGAISVRNSPFKSMIQESNFQFNAASQGGSIYLQESNLELISTIITQNVAEVGGAIRYVGFVPDFITKKQYLSNNLSKNNIVKNQAKIFGQNIGSYPRQIEIERTDQEIDFNLIQQIQGETVYQIDNFMSGGNLNFKIKVYDEENNIVNLNSLEESSKELQSELQQYQLECISLNSQMMLINGNKAIYNSLDNSFTFQNIQLISTPETQSVFYIQNNIIQIPNPQNTTQFQLKPLYIKLNVNFRQCEMGEIIIKSTQNNPSYCEKCPIQKYSLVTPNINSQNEQLCKLCPDSCSYCQGKTLTLKNGYWRENNYTDVIVSCVNNPDNCLGQSAETIQYCKKGYIGPLCETCDFYGKIWQQKYMNKEKFECIPCQDSYSQLYTYLSSLLLKNDWVSKYRKQ</sequence>
<keyword evidence="1" id="KW-0853">WD repeat</keyword>
<gene>
    <name evidence="4" type="ORF">TTHERM_000886919</name>
</gene>
<keyword evidence="3" id="KW-0732">Signal</keyword>
<organism evidence="4 5">
    <name type="scientific">Tetrahymena thermophila (strain SB210)</name>
    <dbReference type="NCBI Taxonomy" id="312017"/>
    <lineage>
        <taxon>Eukaryota</taxon>
        <taxon>Sar</taxon>
        <taxon>Alveolata</taxon>
        <taxon>Ciliophora</taxon>
        <taxon>Intramacronucleata</taxon>
        <taxon>Oligohymenophorea</taxon>
        <taxon>Hymenostomatida</taxon>
        <taxon>Tetrahymenina</taxon>
        <taxon>Tetrahymenidae</taxon>
        <taxon>Tetrahymena</taxon>
    </lineage>
</organism>
<dbReference type="PROSITE" id="PS50082">
    <property type="entry name" value="WD_REPEATS_2"/>
    <property type="match status" value="2"/>
</dbReference>
<dbReference type="InParanoid" id="W7XB56"/>
<dbReference type="InterPro" id="IPR001680">
    <property type="entry name" value="WD40_rpt"/>
</dbReference>
<evidence type="ECO:0000313" key="5">
    <source>
        <dbReference type="Proteomes" id="UP000009168"/>
    </source>
</evidence>
<dbReference type="SUPFAM" id="SSF50978">
    <property type="entry name" value="WD40 repeat-like"/>
    <property type="match status" value="3"/>
</dbReference>
<dbReference type="SMART" id="SM00320">
    <property type="entry name" value="WD40"/>
    <property type="match status" value="5"/>
</dbReference>